<dbReference type="GeneID" id="41330862"/>
<name>A0A5B9DD53_9ARCH</name>
<proteinExistence type="predicted"/>
<feature type="transmembrane region" description="Helical" evidence="1">
    <location>
        <begin position="205"/>
        <end position="227"/>
    </location>
</feature>
<dbReference type="AlphaFoldDB" id="A0A5B9DD53"/>
<feature type="transmembrane region" description="Helical" evidence="1">
    <location>
        <begin position="102"/>
        <end position="123"/>
    </location>
</feature>
<feature type="transmembrane region" description="Helical" evidence="1">
    <location>
        <begin position="143"/>
        <end position="162"/>
    </location>
</feature>
<evidence type="ECO:0000313" key="2">
    <source>
        <dbReference type="EMBL" id="QEE17052.1"/>
    </source>
</evidence>
<feature type="transmembrane region" description="Helical" evidence="1">
    <location>
        <begin position="69"/>
        <end position="90"/>
    </location>
</feature>
<organism evidence="2 3">
    <name type="scientific">Promethearchaeum syntrophicum</name>
    <dbReference type="NCBI Taxonomy" id="2594042"/>
    <lineage>
        <taxon>Archaea</taxon>
        <taxon>Promethearchaeati</taxon>
        <taxon>Promethearchaeota</taxon>
        <taxon>Promethearchaeia</taxon>
        <taxon>Promethearchaeales</taxon>
        <taxon>Promethearchaeaceae</taxon>
        <taxon>Promethearchaeum</taxon>
    </lineage>
</organism>
<feature type="transmembrane region" description="Helical" evidence="1">
    <location>
        <begin position="171"/>
        <end position="193"/>
    </location>
</feature>
<accession>A0A5B9DD53</accession>
<dbReference type="EMBL" id="CP042905">
    <property type="protein sequence ID" value="QEE17052.1"/>
    <property type="molecule type" value="Genomic_DNA"/>
</dbReference>
<keyword evidence="1" id="KW-0812">Transmembrane</keyword>
<sequence>MVDSIVTRTLGVDFIYFDLLFLSIWIYFLIKKRYWIPIIWGFFGWIAYLIADYYIWYTVMQSRTYDGPINNILFFLWFCFSAGFVQFSYVALMFEKRNWRELWVWTIIFYLGWILVGVGSQLIPLDDRIIRVSRNMNADRQRLTFTLMTIGNILIATILYLFKKLRLEDVIYLFIVGILVEFCLELSLSVSGIRLEQGTWSLELMVVNTLIEFNMGIILMYLLWVIVKIKRDGKFRPQLSYKDFKHIKSDFNLISILAQDSTEMGVKSRIQIYDFEDIQSDLLYFKSKYEV</sequence>
<protein>
    <submittedName>
        <fullName evidence="2">Uncharacterized protein</fullName>
    </submittedName>
</protein>
<keyword evidence="1" id="KW-1133">Transmembrane helix</keyword>
<dbReference type="Proteomes" id="UP000321408">
    <property type="component" value="Chromosome"/>
</dbReference>
<feature type="transmembrane region" description="Helical" evidence="1">
    <location>
        <begin position="37"/>
        <end position="57"/>
    </location>
</feature>
<dbReference type="KEGG" id="psyt:DSAG12_02884"/>
<feature type="transmembrane region" description="Helical" evidence="1">
    <location>
        <begin position="14"/>
        <end position="30"/>
    </location>
</feature>
<keyword evidence="1" id="KW-0472">Membrane</keyword>
<gene>
    <name evidence="2" type="ORF">DSAG12_02884</name>
</gene>
<evidence type="ECO:0000256" key="1">
    <source>
        <dbReference type="SAM" id="Phobius"/>
    </source>
</evidence>
<evidence type="ECO:0000313" key="3">
    <source>
        <dbReference type="Proteomes" id="UP000321408"/>
    </source>
</evidence>
<dbReference type="RefSeq" id="WP_147663971.1">
    <property type="nucleotide sequence ID" value="NZ_CP042905.2"/>
</dbReference>
<keyword evidence="3" id="KW-1185">Reference proteome</keyword>
<reference evidence="2 3" key="1">
    <citation type="journal article" date="2020" name="Nature">
        <title>Isolation of an archaeon at the prokaryote-eukaryote interface.</title>
        <authorList>
            <person name="Imachi H."/>
            <person name="Nobu M.K."/>
            <person name="Nakahara N."/>
            <person name="Morono Y."/>
            <person name="Ogawara M."/>
            <person name="Takaki Y."/>
            <person name="Takano Y."/>
            <person name="Uematsu K."/>
            <person name="Ikuta T."/>
            <person name="Ito M."/>
            <person name="Matsui Y."/>
            <person name="Miyazaki M."/>
            <person name="Murata K."/>
            <person name="Saito Y."/>
            <person name="Sakai S."/>
            <person name="Song C."/>
            <person name="Tasumi E."/>
            <person name="Yamanaka Y."/>
            <person name="Yamaguchi T."/>
            <person name="Kamagata Y."/>
            <person name="Tamaki H."/>
            <person name="Takai K."/>
        </authorList>
    </citation>
    <scope>NUCLEOTIDE SEQUENCE [LARGE SCALE GENOMIC DNA]</scope>
    <source>
        <strain evidence="2 3">MK-D1</strain>
    </source>
</reference>
<reference evidence="2 3" key="2">
    <citation type="journal article" date="2024" name="Int. J. Syst. Evol. Microbiol.">
        <title>Promethearchaeum syntrophicum gen. nov., sp. nov., an anaerobic, obligately syntrophic archaeon, the first isolate of the lineage 'Asgard' archaea, and proposal of the new archaeal phylum Promethearchaeota phyl. nov. and kingdom Promethearchaeati regn. nov.</title>
        <authorList>
            <person name="Imachi H."/>
            <person name="Nobu M.K."/>
            <person name="Kato S."/>
            <person name="Takaki Y."/>
            <person name="Miyazaki M."/>
            <person name="Miyata M."/>
            <person name="Ogawara M."/>
            <person name="Saito Y."/>
            <person name="Sakai S."/>
            <person name="Tahara Y.O."/>
            <person name="Takano Y."/>
            <person name="Tasumi E."/>
            <person name="Uematsu K."/>
            <person name="Yoshimura T."/>
            <person name="Itoh T."/>
            <person name="Ohkuma M."/>
            <person name="Takai K."/>
        </authorList>
    </citation>
    <scope>NUCLEOTIDE SEQUENCE [LARGE SCALE GENOMIC DNA]</scope>
    <source>
        <strain evidence="2 3">MK-D1</strain>
    </source>
</reference>